<comment type="caution">
    <text evidence="3">The sequence shown here is derived from an EMBL/GenBank/DDBJ whole genome shotgun (WGS) entry which is preliminary data.</text>
</comment>
<gene>
    <name evidence="3" type="ORF">I7I52_12060</name>
</gene>
<keyword evidence="1" id="KW-0862">Zinc</keyword>
<feature type="domain" description="RING-type" evidence="2">
    <location>
        <begin position="282"/>
        <end position="354"/>
    </location>
</feature>
<accession>A0A8H8CS16</accession>
<sequence>MDLQSLSPRLRHFLVNRLDNPRSVGSEPFVQEDELCELLGVFPQYDSFTCFGRTSSSGFRCRNRISREQRHIAKVLLTNANQTFQHRDTNLRELMQDFEQIASNVLCHAYHQSQISRLATSWMLKTMQYQVLEFDIRQLRMEATLGSLVEAFNDIGERLRADGCLSAEAYEAGRIRPGDLNPGAISGVAEQETVGYAHVDGDGDEIEDRELEPESEPPPIAAAVPLVATQQPQPQEARIQPVTHAAYRATAVLNLVRRAARDGFASNRIRHERPRMPIKDDCQICQEPLVNERVEASLPSSSHSASSHSQALHESSELTYCSRGCGRNFHLDCMNTWIYSCINTRLPLTCPNCRCNLSEDS</sequence>
<dbReference type="InterPro" id="IPR013083">
    <property type="entry name" value="Znf_RING/FYVE/PHD"/>
</dbReference>
<dbReference type="InterPro" id="IPR039903">
    <property type="entry name" value="Zswim2"/>
</dbReference>
<evidence type="ECO:0000313" key="3">
    <source>
        <dbReference type="EMBL" id="KAG5288541.1"/>
    </source>
</evidence>
<organism evidence="3 4">
    <name type="scientific">Ajellomyces capsulatus</name>
    <name type="common">Darling's disease fungus</name>
    <name type="synonym">Histoplasma capsulatum</name>
    <dbReference type="NCBI Taxonomy" id="5037"/>
    <lineage>
        <taxon>Eukaryota</taxon>
        <taxon>Fungi</taxon>
        <taxon>Dikarya</taxon>
        <taxon>Ascomycota</taxon>
        <taxon>Pezizomycotina</taxon>
        <taxon>Eurotiomycetes</taxon>
        <taxon>Eurotiomycetidae</taxon>
        <taxon>Onygenales</taxon>
        <taxon>Ajellomycetaceae</taxon>
        <taxon>Histoplasma</taxon>
    </lineage>
</organism>
<dbReference type="GO" id="GO:0008270">
    <property type="term" value="F:zinc ion binding"/>
    <property type="evidence" value="ECO:0007669"/>
    <property type="project" value="UniProtKB-KW"/>
</dbReference>
<name>A0A8H8CS16_AJECA</name>
<dbReference type="InterPro" id="IPR001841">
    <property type="entry name" value="Znf_RING"/>
</dbReference>
<dbReference type="EMBL" id="JAEVHI010000006">
    <property type="protein sequence ID" value="KAG5288541.1"/>
    <property type="molecule type" value="Genomic_DNA"/>
</dbReference>
<dbReference type="GO" id="GO:0061630">
    <property type="term" value="F:ubiquitin protein ligase activity"/>
    <property type="evidence" value="ECO:0007669"/>
    <property type="project" value="InterPro"/>
</dbReference>
<dbReference type="AlphaFoldDB" id="A0A8H8CS16"/>
<dbReference type="Gene3D" id="3.30.40.10">
    <property type="entry name" value="Zinc/RING finger domain, C3HC4 (zinc finger)"/>
    <property type="match status" value="1"/>
</dbReference>
<proteinExistence type="predicted"/>
<protein>
    <recommendedName>
        <fullName evidence="2">RING-type domain-containing protein</fullName>
    </recommendedName>
</protein>
<evidence type="ECO:0000313" key="4">
    <source>
        <dbReference type="Proteomes" id="UP000670092"/>
    </source>
</evidence>
<reference evidence="3 4" key="1">
    <citation type="submission" date="2021-01" db="EMBL/GenBank/DDBJ databases">
        <title>Chromosome-level genome assembly of a human fungal pathogen reveals clustering of transcriptionally co-regulated genes.</title>
        <authorList>
            <person name="Voorhies M."/>
            <person name="Cohen S."/>
            <person name="Shea T.P."/>
            <person name="Petrus S."/>
            <person name="Munoz J.F."/>
            <person name="Poplawski S."/>
            <person name="Goldman W.E."/>
            <person name="Michael T."/>
            <person name="Cuomo C.A."/>
            <person name="Sil A."/>
            <person name="Beyhan S."/>
        </authorList>
    </citation>
    <scope>NUCLEOTIDE SEQUENCE [LARGE SCALE GENOMIC DNA]</scope>
    <source>
        <strain evidence="3 4">G184AR</strain>
    </source>
</reference>
<evidence type="ECO:0000256" key="1">
    <source>
        <dbReference type="PROSITE-ProRule" id="PRU00175"/>
    </source>
</evidence>
<evidence type="ECO:0000259" key="2">
    <source>
        <dbReference type="PROSITE" id="PS50089"/>
    </source>
</evidence>
<dbReference type="PANTHER" id="PTHR21540">
    <property type="entry name" value="RING FINGER AND SWIM DOMAIN-CONTAINING PROTEIN 2"/>
    <property type="match status" value="1"/>
</dbReference>
<dbReference type="Proteomes" id="UP000670092">
    <property type="component" value="Unassembled WGS sequence"/>
</dbReference>
<dbReference type="VEuPathDB" id="FungiDB:I7I52_12060"/>
<dbReference type="PROSITE" id="PS50089">
    <property type="entry name" value="ZF_RING_2"/>
    <property type="match status" value="1"/>
</dbReference>
<dbReference type="OrthoDB" id="8062037at2759"/>
<keyword evidence="1" id="KW-0479">Metal-binding</keyword>
<keyword evidence="1" id="KW-0863">Zinc-finger</keyword>
<dbReference type="SUPFAM" id="SSF57850">
    <property type="entry name" value="RING/U-box"/>
    <property type="match status" value="1"/>
</dbReference>